<protein>
    <submittedName>
        <fullName evidence="2">Uncharacterized protein</fullName>
    </submittedName>
</protein>
<keyword evidence="1" id="KW-0812">Transmembrane</keyword>
<feature type="transmembrane region" description="Helical" evidence="1">
    <location>
        <begin position="18"/>
        <end position="39"/>
    </location>
</feature>
<reference evidence="2 3" key="2">
    <citation type="journal article" date="2022" name="Mar. Drugs">
        <title>Bioassay-Guided Fractionation Leads to the Detection of Cholic Acid Generated by the Rare Thalassomonas sp.</title>
        <authorList>
            <person name="Pheiffer F."/>
            <person name="Schneider Y.K."/>
            <person name="Hansen E.H."/>
            <person name="Andersen J.H."/>
            <person name="Isaksson J."/>
            <person name="Busche T."/>
            <person name="R C."/>
            <person name="Kalinowski J."/>
            <person name="Zyl L.V."/>
            <person name="Trindade M."/>
        </authorList>
    </citation>
    <scope>NUCLEOTIDE SEQUENCE [LARGE SCALE GENOMIC DNA]</scope>
    <source>
        <strain evidence="2 3">XOM25</strain>
    </source>
</reference>
<dbReference type="Proteomes" id="UP000032352">
    <property type="component" value="Chromosome"/>
</dbReference>
<accession>A0AAE9Z5N9</accession>
<dbReference type="EMBL" id="CP059733">
    <property type="protein sequence ID" value="WDE05597.1"/>
    <property type="molecule type" value="Genomic_DNA"/>
</dbReference>
<evidence type="ECO:0000313" key="3">
    <source>
        <dbReference type="Proteomes" id="UP000032352"/>
    </source>
</evidence>
<evidence type="ECO:0000313" key="2">
    <source>
        <dbReference type="EMBL" id="WDE05597.1"/>
    </source>
</evidence>
<organism evidence="2 3">
    <name type="scientific">Thalassomonas viridans</name>
    <dbReference type="NCBI Taxonomy" id="137584"/>
    <lineage>
        <taxon>Bacteria</taxon>
        <taxon>Pseudomonadati</taxon>
        <taxon>Pseudomonadota</taxon>
        <taxon>Gammaproteobacteria</taxon>
        <taxon>Alteromonadales</taxon>
        <taxon>Colwelliaceae</taxon>
        <taxon>Thalassomonas</taxon>
    </lineage>
</organism>
<name>A0AAE9Z5N9_9GAMM</name>
<keyword evidence="1" id="KW-1133">Transmembrane helix</keyword>
<dbReference type="AlphaFoldDB" id="A0AAE9Z5N9"/>
<keyword evidence="1" id="KW-0472">Membrane</keyword>
<proteinExistence type="predicted"/>
<dbReference type="RefSeq" id="WP_044841108.1">
    <property type="nucleotide sequence ID" value="NZ_CP059733.1"/>
</dbReference>
<feature type="transmembrane region" description="Helical" evidence="1">
    <location>
        <begin position="45"/>
        <end position="66"/>
    </location>
</feature>
<sequence>MKAVLEKLGQNPRQSLKLFLRGFGLFIAGALAIMLGYFTEPLWQIPGLLLLIPGAVMAAIGYLGIFSNRLLNIFNRTQVRKDLFK</sequence>
<dbReference type="KEGG" id="tvd:SG34_001235"/>
<evidence type="ECO:0000256" key="1">
    <source>
        <dbReference type="SAM" id="Phobius"/>
    </source>
</evidence>
<keyword evidence="3" id="KW-1185">Reference proteome</keyword>
<reference evidence="2 3" key="1">
    <citation type="journal article" date="2015" name="Genome Announc.">
        <title>Draft Genome Sequences of Marine Isolates of Thalassomonas viridans and Thalassomonas actiniarum.</title>
        <authorList>
            <person name="Olonade I."/>
            <person name="van Zyl L.J."/>
            <person name="Trindade M."/>
        </authorList>
    </citation>
    <scope>NUCLEOTIDE SEQUENCE [LARGE SCALE GENOMIC DNA]</scope>
    <source>
        <strain evidence="2 3">XOM25</strain>
    </source>
</reference>
<gene>
    <name evidence="2" type="ORF">SG34_001235</name>
</gene>